<evidence type="ECO:0000313" key="1">
    <source>
        <dbReference type="EMBL" id="EEH51974.1"/>
    </source>
</evidence>
<protein>
    <submittedName>
        <fullName evidence="1">Predicted protein</fullName>
    </submittedName>
</protein>
<evidence type="ECO:0000313" key="2">
    <source>
        <dbReference type="Proteomes" id="UP000001876"/>
    </source>
</evidence>
<dbReference type="KEGG" id="mpp:MICPUCDRAFT_53415"/>
<dbReference type="GeneID" id="9689222"/>
<keyword evidence="2" id="KW-1185">Reference proteome</keyword>
<accession>C1N6S0</accession>
<dbReference type="OrthoDB" id="2020329at2759"/>
<name>C1N6S0_MICPC</name>
<proteinExistence type="predicted"/>
<dbReference type="RefSeq" id="XP_003063601.1">
    <property type="nucleotide sequence ID" value="XM_003063555.1"/>
</dbReference>
<gene>
    <name evidence="1" type="ORF">MICPUCDRAFT_53415</name>
</gene>
<dbReference type="EMBL" id="GG663749">
    <property type="protein sequence ID" value="EEH51974.1"/>
    <property type="molecule type" value="Genomic_DNA"/>
</dbReference>
<organism evidence="2">
    <name type="scientific">Micromonas pusilla (strain CCMP1545)</name>
    <name type="common">Picoplanktonic green alga</name>
    <dbReference type="NCBI Taxonomy" id="564608"/>
    <lineage>
        <taxon>Eukaryota</taxon>
        <taxon>Viridiplantae</taxon>
        <taxon>Chlorophyta</taxon>
        <taxon>Mamiellophyceae</taxon>
        <taxon>Mamiellales</taxon>
        <taxon>Mamiellaceae</taxon>
        <taxon>Micromonas</taxon>
    </lineage>
</organism>
<dbReference type="Proteomes" id="UP000001876">
    <property type="component" value="Unassembled WGS sequence"/>
</dbReference>
<dbReference type="STRING" id="564608.C1N6S0"/>
<dbReference type="AlphaFoldDB" id="C1N6S0"/>
<reference evidence="1 2" key="1">
    <citation type="journal article" date="2009" name="Science">
        <title>Green evolution and dynamic adaptations revealed by genomes of the marine picoeukaryotes Micromonas.</title>
        <authorList>
            <person name="Worden A.Z."/>
            <person name="Lee J.H."/>
            <person name="Mock T."/>
            <person name="Rouze P."/>
            <person name="Simmons M.P."/>
            <person name="Aerts A.L."/>
            <person name="Allen A.E."/>
            <person name="Cuvelier M.L."/>
            <person name="Derelle E."/>
            <person name="Everett M.V."/>
            <person name="Foulon E."/>
            <person name="Grimwood J."/>
            <person name="Gundlach H."/>
            <person name="Henrissat B."/>
            <person name="Napoli C."/>
            <person name="McDonald S.M."/>
            <person name="Parker M.S."/>
            <person name="Rombauts S."/>
            <person name="Salamov A."/>
            <person name="Von Dassow P."/>
            <person name="Badger J.H."/>
            <person name="Coutinho P.M."/>
            <person name="Demir E."/>
            <person name="Dubchak I."/>
            <person name="Gentemann C."/>
            <person name="Eikrem W."/>
            <person name="Gready J.E."/>
            <person name="John U."/>
            <person name="Lanier W."/>
            <person name="Lindquist E.A."/>
            <person name="Lucas S."/>
            <person name="Mayer K.F."/>
            <person name="Moreau H."/>
            <person name="Not F."/>
            <person name="Otillar R."/>
            <person name="Panaud O."/>
            <person name="Pangilinan J."/>
            <person name="Paulsen I."/>
            <person name="Piegu B."/>
            <person name="Poliakov A."/>
            <person name="Robbens S."/>
            <person name="Schmutz J."/>
            <person name="Toulza E."/>
            <person name="Wyss T."/>
            <person name="Zelensky A."/>
            <person name="Zhou K."/>
            <person name="Armbrust E.V."/>
            <person name="Bhattacharya D."/>
            <person name="Goodenough U.W."/>
            <person name="Van de Peer Y."/>
            <person name="Grigoriev I.V."/>
        </authorList>
    </citation>
    <scope>NUCLEOTIDE SEQUENCE [LARGE SCALE GENOMIC DNA]</scope>
    <source>
        <strain evidence="1 2">CCMP1545</strain>
    </source>
</reference>
<sequence>MARRFYQVARSLIEANRSPTMKTLDLRGSADLLCVNMMCEKVGEACICRLSRVLEKNGTELRSLCLADNNICAFWT</sequence>